<sequence>MKICVALLLLVVAVVLNEVHGQNVLVEPCLAWMKPQPICPANERYTCCKCEEATCRTRRILLKCVLPCKGGCMCKNGYVRATAGPLCPTNEEFTSCKTCFEETCRVRYIPAKCAAPCSSGCICKSGYIRATKKGKCIKIKSCKRNPSLNNAVFVPLTNVIHAANLATSQYVVENSSV</sequence>
<dbReference type="InterPro" id="IPR051368">
    <property type="entry name" value="SerProtInhib-TIL_Domain"/>
</dbReference>
<evidence type="ECO:0000256" key="2">
    <source>
        <dbReference type="ARBA" id="ARBA00023157"/>
    </source>
</evidence>
<dbReference type="SUPFAM" id="SSF57567">
    <property type="entry name" value="Serine protease inhibitors"/>
    <property type="match status" value="2"/>
</dbReference>
<dbReference type="Proteomes" id="UP000075920">
    <property type="component" value="Unassembled WGS sequence"/>
</dbReference>
<dbReference type="InterPro" id="IPR036084">
    <property type="entry name" value="Ser_inhib-like_sf"/>
</dbReference>
<evidence type="ECO:0000256" key="1">
    <source>
        <dbReference type="ARBA" id="ARBA00022690"/>
    </source>
</evidence>
<dbReference type="Gene3D" id="2.10.25.10">
    <property type="entry name" value="Laminin"/>
    <property type="match status" value="2"/>
</dbReference>
<feature type="domain" description="TIL" evidence="4">
    <location>
        <begin position="39"/>
        <end position="82"/>
    </location>
</feature>
<name>A0A182VXC2_9DIPT</name>
<accession>A0A182VXC2</accession>
<feature type="domain" description="TIL" evidence="4">
    <location>
        <begin position="87"/>
        <end position="142"/>
    </location>
</feature>
<evidence type="ECO:0000259" key="4">
    <source>
        <dbReference type="Pfam" id="PF01826"/>
    </source>
</evidence>
<evidence type="ECO:0000313" key="5">
    <source>
        <dbReference type="EnsemblMetazoa" id="AMIN002721-PA"/>
    </source>
</evidence>
<dbReference type="CDD" id="cd19941">
    <property type="entry name" value="TIL"/>
    <property type="match status" value="2"/>
</dbReference>
<keyword evidence="2" id="KW-1015">Disulfide bond</keyword>
<proteinExistence type="predicted"/>
<keyword evidence="6" id="KW-1185">Reference proteome</keyword>
<dbReference type="InterPro" id="IPR002919">
    <property type="entry name" value="TIL_dom"/>
</dbReference>
<dbReference type="EnsemblMetazoa" id="AMIN002721-RA">
    <property type="protein sequence ID" value="AMIN002721-PA"/>
    <property type="gene ID" value="AMIN002721"/>
</dbReference>
<evidence type="ECO:0000256" key="3">
    <source>
        <dbReference type="SAM" id="SignalP"/>
    </source>
</evidence>
<dbReference type="Pfam" id="PF01826">
    <property type="entry name" value="TIL"/>
    <property type="match status" value="2"/>
</dbReference>
<reference evidence="6" key="1">
    <citation type="submission" date="2013-03" db="EMBL/GenBank/DDBJ databases">
        <title>The Genome Sequence of Anopheles minimus MINIMUS1.</title>
        <authorList>
            <consortium name="The Broad Institute Genomics Platform"/>
            <person name="Neafsey D.E."/>
            <person name="Walton C."/>
            <person name="Walker B."/>
            <person name="Young S.K."/>
            <person name="Zeng Q."/>
            <person name="Gargeya S."/>
            <person name="Fitzgerald M."/>
            <person name="Haas B."/>
            <person name="Abouelleil A."/>
            <person name="Allen A.W."/>
            <person name="Alvarado L."/>
            <person name="Arachchi H.M."/>
            <person name="Berlin A.M."/>
            <person name="Chapman S.B."/>
            <person name="Gainer-Dewar J."/>
            <person name="Goldberg J."/>
            <person name="Griggs A."/>
            <person name="Gujja S."/>
            <person name="Hansen M."/>
            <person name="Howarth C."/>
            <person name="Imamovic A."/>
            <person name="Ireland A."/>
            <person name="Larimer J."/>
            <person name="McCowan C."/>
            <person name="Murphy C."/>
            <person name="Pearson M."/>
            <person name="Poon T.W."/>
            <person name="Priest M."/>
            <person name="Roberts A."/>
            <person name="Saif S."/>
            <person name="Shea T."/>
            <person name="Sisk P."/>
            <person name="Sykes S."/>
            <person name="Wortman J."/>
            <person name="Nusbaum C."/>
            <person name="Birren B."/>
        </authorList>
    </citation>
    <scope>NUCLEOTIDE SEQUENCE [LARGE SCALE GENOMIC DNA]</scope>
    <source>
        <strain evidence="6">MINIMUS1</strain>
    </source>
</reference>
<evidence type="ECO:0000313" key="6">
    <source>
        <dbReference type="Proteomes" id="UP000075920"/>
    </source>
</evidence>
<feature type="signal peptide" evidence="3">
    <location>
        <begin position="1"/>
        <end position="21"/>
    </location>
</feature>
<dbReference type="AlphaFoldDB" id="A0A182VXC2"/>
<dbReference type="PANTHER" id="PTHR23259">
    <property type="entry name" value="RIDDLE"/>
    <property type="match status" value="1"/>
</dbReference>
<organism evidence="5 6">
    <name type="scientific">Anopheles minimus</name>
    <dbReference type="NCBI Taxonomy" id="112268"/>
    <lineage>
        <taxon>Eukaryota</taxon>
        <taxon>Metazoa</taxon>
        <taxon>Ecdysozoa</taxon>
        <taxon>Arthropoda</taxon>
        <taxon>Hexapoda</taxon>
        <taxon>Insecta</taxon>
        <taxon>Pterygota</taxon>
        <taxon>Neoptera</taxon>
        <taxon>Endopterygota</taxon>
        <taxon>Diptera</taxon>
        <taxon>Nematocera</taxon>
        <taxon>Culicoidea</taxon>
        <taxon>Culicidae</taxon>
        <taxon>Anophelinae</taxon>
        <taxon>Anopheles</taxon>
    </lineage>
</organism>
<feature type="chain" id="PRO_5008140392" description="TIL domain-containing protein" evidence="3">
    <location>
        <begin position="22"/>
        <end position="177"/>
    </location>
</feature>
<dbReference type="VEuPathDB" id="VectorBase:AMIN002721"/>
<protein>
    <recommendedName>
        <fullName evidence="4">TIL domain-containing protein</fullName>
    </recommendedName>
</protein>
<keyword evidence="3" id="KW-0732">Signal</keyword>
<dbReference type="GO" id="GO:0030414">
    <property type="term" value="F:peptidase inhibitor activity"/>
    <property type="evidence" value="ECO:0007669"/>
    <property type="project" value="UniProtKB-KW"/>
</dbReference>
<dbReference type="PANTHER" id="PTHR23259:SF70">
    <property type="entry name" value="ACCESSORY GLAND PROTEIN ACP62F-RELATED"/>
    <property type="match status" value="1"/>
</dbReference>
<reference evidence="5" key="2">
    <citation type="submission" date="2020-05" db="UniProtKB">
        <authorList>
            <consortium name="EnsemblMetazoa"/>
        </authorList>
    </citation>
    <scope>IDENTIFICATION</scope>
    <source>
        <strain evidence="5">MINIMUS1</strain>
    </source>
</reference>
<keyword evidence="1" id="KW-0646">Protease inhibitor</keyword>